<sequence>MATDPFAFGFLPILASADGMDGKFDVKGASRHVERDLVIPSILKGSFGFFFERWKGCSPFRLGKGFSSSVSHACTAFQCLLFDMCVYKAQFACGLRFLLHPFILKICDGFSISLPQLAPHAIVDLFRMRERSKDLLNLCEFCFGELGLLQSCRQAHQDVAVEAYVDPKLEKVYD</sequence>
<accession>A0AAV5HR73</accession>
<proteinExistence type="predicted"/>
<gene>
    <name evidence="1" type="ORF">SLEP1_g5093</name>
</gene>
<reference evidence="1 2" key="1">
    <citation type="journal article" date="2021" name="Commun. Biol.">
        <title>The genome of Shorea leprosula (Dipterocarpaceae) highlights the ecological relevance of drought in aseasonal tropical rainforests.</title>
        <authorList>
            <person name="Ng K.K.S."/>
            <person name="Kobayashi M.J."/>
            <person name="Fawcett J.A."/>
            <person name="Hatakeyama M."/>
            <person name="Paape T."/>
            <person name="Ng C.H."/>
            <person name="Ang C.C."/>
            <person name="Tnah L.H."/>
            <person name="Lee C.T."/>
            <person name="Nishiyama T."/>
            <person name="Sese J."/>
            <person name="O'Brien M.J."/>
            <person name="Copetti D."/>
            <person name="Mohd Noor M.I."/>
            <person name="Ong R.C."/>
            <person name="Putra M."/>
            <person name="Sireger I.Z."/>
            <person name="Indrioko S."/>
            <person name="Kosugi Y."/>
            <person name="Izuno A."/>
            <person name="Isagi Y."/>
            <person name="Lee S.L."/>
            <person name="Shimizu K.K."/>
        </authorList>
    </citation>
    <scope>NUCLEOTIDE SEQUENCE [LARGE SCALE GENOMIC DNA]</scope>
    <source>
        <strain evidence="1">214</strain>
    </source>
</reference>
<keyword evidence="2" id="KW-1185">Reference proteome</keyword>
<dbReference type="Proteomes" id="UP001054252">
    <property type="component" value="Unassembled WGS sequence"/>
</dbReference>
<protein>
    <submittedName>
        <fullName evidence="1">Uncharacterized protein</fullName>
    </submittedName>
</protein>
<name>A0AAV5HR73_9ROSI</name>
<evidence type="ECO:0000313" key="2">
    <source>
        <dbReference type="Proteomes" id="UP001054252"/>
    </source>
</evidence>
<dbReference type="EMBL" id="BPVZ01000005">
    <property type="protein sequence ID" value="GKU91188.1"/>
    <property type="molecule type" value="Genomic_DNA"/>
</dbReference>
<evidence type="ECO:0000313" key="1">
    <source>
        <dbReference type="EMBL" id="GKU91188.1"/>
    </source>
</evidence>
<comment type="caution">
    <text evidence="1">The sequence shown here is derived from an EMBL/GenBank/DDBJ whole genome shotgun (WGS) entry which is preliminary data.</text>
</comment>
<organism evidence="1 2">
    <name type="scientific">Rubroshorea leprosula</name>
    <dbReference type="NCBI Taxonomy" id="152421"/>
    <lineage>
        <taxon>Eukaryota</taxon>
        <taxon>Viridiplantae</taxon>
        <taxon>Streptophyta</taxon>
        <taxon>Embryophyta</taxon>
        <taxon>Tracheophyta</taxon>
        <taxon>Spermatophyta</taxon>
        <taxon>Magnoliopsida</taxon>
        <taxon>eudicotyledons</taxon>
        <taxon>Gunneridae</taxon>
        <taxon>Pentapetalae</taxon>
        <taxon>rosids</taxon>
        <taxon>malvids</taxon>
        <taxon>Malvales</taxon>
        <taxon>Dipterocarpaceae</taxon>
        <taxon>Rubroshorea</taxon>
    </lineage>
</organism>
<dbReference type="AlphaFoldDB" id="A0AAV5HR73"/>